<dbReference type="PANTHER" id="PTHR42812:SF17">
    <property type="entry name" value="BETA-XYLOSIDASE C-TERMINAL CONCANAVALIN A-LIKE DOMAIN-CONTAINING PROTEIN-RELATED"/>
    <property type="match status" value="1"/>
</dbReference>
<dbReference type="Gene3D" id="2.115.10.20">
    <property type="entry name" value="Glycosyl hydrolase domain, family 43"/>
    <property type="match status" value="1"/>
</dbReference>
<evidence type="ECO:0000256" key="4">
    <source>
        <dbReference type="PIRSR" id="PIRSR606710-1"/>
    </source>
</evidence>
<evidence type="ECO:0000256" key="7">
    <source>
        <dbReference type="SAM" id="SignalP"/>
    </source>
</evidence>
<feature type="site" description="Important for catalytic activity, responsible for pKa modulation of the active site Glu and correct orientation of both the proton donor and substrate" evidence="5">
    <location>
        <position position="162"/>
    </location>
</feature>
<dbReference type="Pfam" id="PF04616">
    <property type="entry name" value="Glyco_hydro_43"/>
    <property type="match status" value="1"/>
</dbReference>
<evidence type="ECO:0000256" key="5">
    <source>
        <dbReference type="PIRSR" id="PIRSR606710-2"/>
    </source>
</evidence>
<dbReference type="OrthoDB" id="408373at2759"/>
<protein>
    <submittedName>
        <fullName evidence="9">Glycoside hydrolase family 43 protein</fullName>
    </submittedName>
</protein>
<keyword evidence="7" id="KW-0732">Signal</keyword>
<keyword evidence="10" id="KW-1185">Reference proteome</keyword>
<evidence type="ECO:0000256" key="1">
    <source>
        <dbReference type="ARBA" id="ARBA00009865"/>
    </source>
</evidence>
<feature type="chain" id="PRO_5025688435" evidence="7">
    <location>
        <begin position="24"/>
        <end position="539"/>
    </location>
</feature>
<dbReference type="GO" id="GO:0005975">
    <property type="term" value="P:carbohydrate metabolic process"/>
    <property type="evidence" value="ECO:0007669"/>
    <property type="project" value="InterPro"/>
</dbReference>
<sequence>MLPTYSMRAIVVALLLCASTALSNSNSTYLNPILPGFHPDPSCIFVPEVNHTFFCATSSFSLFPGIPIYASKDLAHWRLASHAISRPEQLPDLALTNGSTSGVWAPTIRYRDGTFYITSTLVFDDFRDNNASRFDNFIVHSKDPFSSSSWSDPVHFPFVGIDTSLFWDEDGATYFQGASPTWIKKGIYHSKIDIHTGALSGPLVNLWNGTGGNSPEGPHIYRKDGWYYLSIAEGGTGLPHEENVARSRSLDGPYGSYVGNPILTNANTSAYFQTVGHADIFQDAKGQWWAVALATRSGPEYTVYPMGRETILTPAVWPEGGWPRLSRVKGEMTAHQLPPTEIIERGEGQLIGERDIVDFTPGTSLPTHFLHWRAPVPENYEVSPPGHDHQLELRSSMLNLTGYDGNTTNHHGGLTFVARRQEDTLFTYSVDLEFSPDAEEQEAGVSIFLTQDHHYDLGLVLLPSANDSEALTMHLRAGGMSLRSTPETLIAMNSTWLGQAITLEIKAFNFTHYSLSAGPTQHAHLMQTIANIGRSLLYH</sequence>
<name>A0A6A6CTC4_ZASCE</name>
<feature type="domain" description="Beta-xylosidase C-terminal Concanavalin A-like" evidence="8">
    <location>
        <begin position="363"/>
        <end position="462"/>
    </location>
</feature>
<dbReference type="EMBL" id="ML993588">
    <property type="protein sequence ID" value="KAF2169410.1"/>
    <property type="molecule type" value="Genomic_DNA"/>
</dbReference>
<dbReference type="Gene3D" id="2.60.120.200">
    <property type="match status" value="1"/>
</dbReference>
<feature type="signal peptide" evidence="7">
    <location>
        <begin position="1"/>
        <end position="23"/>
    </location>
</feature>
<evidence type="ECO:0000259" key="8">
    <source>
        <dbReference type="Pfam" id="PF17851"/>
    </source>
</evidence>
<dbReference type="CDD" id="cd18833">
    <property type="entry name" value="GH43_PcXyl-like"/>
    <property type="match status" value="1"/>
</dbReference>
<dbReference type="SUPFAM" id="SSF49899">
    <property type="entry name" value="Concanavalin A-like lectins/glucanases"/>
    <property type="match status" value="1"/>
</dbReference>
<dbReference type="Proteomes" id="UP000799537">
    <property type="component" value="Unassembled WGS sequence"/>
</dbReference>
<dbReference type="AlphaFoldDB" id="A0A6A6CTC4"/>
<gene>
    <name evidence="9" type="ORF">M409DRAFT_20629</name>
</gene>
<reference evidence="9" key="1">
    <citation type="journal article" date="2020" name="Stud. Mycol.">
        <title>101 Dothideomycetes genomes: a test case for predicting lifestyles and emergence of pathogens.</title>
        <authorList>
            <person name="Haridas S."/>
            <person name="Albert R."/>
            <person name="Binder M."/>
            <person name="Bloem J."/>
            <person name="Labutti K."/>
            <person name="Salamov A."/>
            <person name="Andreopoulos B."/>
            <person name="Baker S."/>
            <person name="Barry K."/>
            <person name="Bills G."/>
            <person name="Bluhm B."/>
            <person name="Cannon C."/>
            <person name="Castanera R."/>
            <person name="Culley D."/>
            <person name="Daum C."/>
            <person name="Ezra D."/>
            <person name="Gonzalez J."/>
            <person name="Henrissat B."/>
            <person name="Kuo A."/>
            <person name="Liang C."/>
            <person name="Lipzen A."/>
            <person name="Lutzoni F."/>
            <person name="Magnuson J."/>
            <person name="Mondo S."/>
            <person name="Nolan M."/>
            <person name="Ohm R."/>
            <person name="Pangilinan J."/>
            <person name="Park H.-J."/>
            <person name="Ramirez L."/>
            <person name="Alfaro M."/>
            <person name="Sun H."/>
            <person name="Tritt A."/>
            <person name="Yoshinaga Y."/>
            <person name="Zwiers L.-H."/>
            <person name="Turgeon B."/>
            <person name="Goodwin S."/>
            <person name="Spatafora J."/>
            <person name="Crous P."/>
            <person name="Grigoriev I."/>
        </authorList>
    </citation>
    <scope>NUCLEOTIDE SEQUENCE</scope>
    <source>
        <strain evidence="9">ATCC 36951</strain>
    </source>
</reference>
<evidence type="ECO:0000313" key="10">
    <source>
        <dbReference type="Proteomes" id="UP000799537"/>
    </source>
</evidence>
<dbReference type="GeneID" id="54558749"/>
<feature type="active site" description="Proton acceptor" evidence="4">
    <location>
        <position position="40"/>
    </location>
</feature>
<keyword evidence="3 6" id="KW-0326">Glycosidase</keyword>
<comment type="similarity">
    <text evidence="1 6">Belongs to the glycosyl hydrolase 43 family.</text>
</comment>
<accession>A0A6A6CTC4</accession>
<evidence type="ECO:0000256" key="6">
    <source>
        <dbReference type="RuleBase" id="RU361187"/>
    </source>
</evidence>
<dbReference type="InterPro" id="IPR051795">
    <property type="entry name" value="Glycosyl_Hydrlase_43"/>
</dbReference>
<dbReference type="InterPro" id="IPR041542">
    <property type="entry name" value="GH43_C2"/>
</dbReference>
<proteinExistence type="inferred from homology"/>
<keyword evidence="2 6" id="KW-0378">Hydrolase</keyword>
<dbReference type="InterPro" id="IPR006710">
    <property type="entry name" value="Glyco_hydro_43"/>
</dbReference>
<organism evidence="9 10">
    <name type="scientific">Zasmidium cellare ATCC 36951</name>
    <dbReference type="NCBI Taxonomy" id="1080233"/>
    <lineage>
        <taxon>Eukaryota</taxon>
        <taxon>Fungi</taxon>
        <taxon>Dikarya</taxon>
        <taxon>Ascomycota</taxon>
        <taxon>Pezizomycotina</taxon>
        <taxon>Dothideomycetes</taxon>
        <taxon>Dothideomycetidae</taxon>
        <taxon>Mycosphaerellales</taxon>
        <taxon>Mycosphaerellaceae</taxon>
        <taxon>Zasmidium</taxon>
    </lineage>
</organism>
<dbReference type="Pfam" id="PF17851">
    <property type="entry name" value="GH43_C2"/>
    <property type="match status" value="1"/>
</dbReference>
<evidence type="ECO:0000313" key="9">
    <source>
        <dbReference type="EMBL" id="KAF2169410.1"/>
    </source>
</evidence>
<dbReference type="SUPFAM" id="SSF75005">
    <property type="entry name" value="Arabinanase/levansucrase/invertase"/>
    <property type="match status" value="1"/>
</dbReference>
<evidence type="ECO:0000256" key="2">
    <source>
        <dbReference type="ARBA" id="ARBA00022801"/>
    </source>
</evidence>
<dbReference type="InterPro" id="IPR013320">
    <property type="entry name" value="ConA-like_dom_sf"/>
</dbReference>
<feature type="active site" description="Proton donor" evidence="4">
    <location>
        <position position="216"/>
    </location>
</feature>
<evidence type="ECO:0000256" key="3">
    <source>
        <dbReference type="ARBA" id="ARBA00023295"/>
    </source>
</evidence>
<dbReference type="GO" id="GO:0004553">
    <property type="term" value="F:hydrolase activity, hydrolyzing O-glycosyl compounds"/>
    <property type="evidence" value="ECO:0007669"/>
    <property type="project" value="InterPro"/>
</dbReference>
<dbReference type="RefSeq" id="XP_033670299.1">
    <property type="nucleotide sequence ID" value="XM_033805477.1"/>
</dbReference>
<dbReference type="PANTHER" id="PTHR42812">
    <property type="entry name" value="BETA-XYLOSIDASE"/>
    <property type="match status" value="1"/>
</dbReference>
<dbReference type="InterPro" id="IPR023296">
    <property type="entry name" value="Glyco_hydro_beta-prop_sf"/>
</dbReference>